<gene>
    <name evidence="7" type="ORF">ACFFJC_13920</name>
</gene>
<comment type="subcellular location">
    <subcellularLocation>
        <location evidence="1">Cell membrane</location>
        <topology evidence="1">Multi-pass membrane protein</topology>
    </subcellularLocation>
</comment>
<dbReference type="PANTHER" id="PTHR30086">
    <property type="entry name" value="ARGININE EXPORTER PROTEIN ARGO"/>
    <property type="match status" value="1"/>
</dbReference>
<evidence type="ECO:0000313" key="7">
    <source>
        <dbReference type="EMBL" id="MFC0205363.1"/>
    </source>
</evidence>
<feature type="transmembrane region" description="Helical" evidence="6">
    <location>
        <begin position="214"/>
        <end position="234"/>
    </location>
</feature>
<evidence type="ECO:0000256" key="4">
    <source>
        <dbReference type="ARBA" id="ARBA00022989"/>
    </source>
</evidence>
<evidence type="ECO:0000256" key="3">
    <source>
        <dbReference type="ARBA" id="ARBA00022692"/>
    </source>
</evidence>
<dbReference type="RefSeq" id="WP_379488099.1">
    <property type="nucleotide sequence ID" value="NZ_JBHLWK010000017.1"/>
</dbReference>
<dbReference type="PANTHER" id="PTHR30086:SF20">
    <property type="entry name" value="ARGININE EXPORTER PROTEIN ARGO-RELATED"/>
    <property type="match status" value="1"/>
</dbReference>
<proteinExistence type="predicted"/>
<evidence type="ECO:0000256" key="1">
    <source>
        <dbReference type="ARBA" id="ARBA00004651"/>
    </source>
</evidence>
<keyword evidence="8" id="KW-1185">Reference proteome</keyword>
<feature type="transmembrane region" description="Helical" evidence="6">
    <location>
        <begin position="132"/>
        <end position="152"/>
    </location>
</feature>
<protein>
    <submittedName>
        <fullName evidence="7">LysE family translocator</fullName>
    </submittedName>
</protein>
<dbReference type="Proteomes" id="UP001589798">
    <property type="component" value="Unassembled WGS sequence"/>
</dbReference>
<keyword evidence="4 6" id="KW-1133">Transmembrane helix</keyword>
<accession>A0ABV6CYA9</accession>
<feature type="transmembrane region" description="Helical" evidence="6">
    <location>
        <begin position="173"/>
        <end position="194"/>
    </location>
</feature>
<comment type="caution">
    <text evidence="7">The sequence shown here is derived from an EMBL/GenBank/DDBJ whole genome shotgun (WGS) entry which is preliminary data.</text>
</comment>
<keyword evidence="5 6" id="KW-0472">Membrane</keyword>
<name>A0ABV6CYA9_9SPHN</name>
<dbReference type="Pfam" id="PF01810">
    <property type="entry name" value="LysE"/>
    <property type="match status" value="1"/>
</dbReference>
<evidence type="ECO:0000256" key="6">
    <source>
        <dbReference type="SAM" id="Phobius"/>
    </source>
</evidence>
<reference evidence="7 8" key="1">
    <citation type="submission" date="2024-09" db="EMBL/GenBank/DDBJ databases">
        <authorList>
            <person name="Sun Q."/>
            <person name="Mori K."/>
        </authorList>
    </citation>
    <scope>NUCLEOTIDE SEQUENCE [LARGE SCALE GENOMIC DNA]</scope>
    <source>
        <strain evidence="7 8">CCM 7706</strain>
    </source>
</reference>
<evidence type="ECO:0000256" key="5">
    <source>
        <dbReference type="ARBA" id="ARBA00023136"/>
    </source>
</evidence>
<feature type="transmembrane region" description="Helical" evidence="6">
    <location>
        <begin position="67"/>
        <end position="90"/>
    </location>
</feature>
<keyword evidence="2" id="KW-1003">Cell membrane</keyword>
<evidence type="ECO:0000313" key="8">
    <source>
        <dbReference type="Proteomes" id="UP001589798"/>
    </source>
</evidence>
<dbReference type="InterPro" id="IPR001123">
    <property type="entry name" value="LeuE-type"/>
</dbReference>
<keyword evidence="3 6" id="KW-0812">Transmembrane</keyword>
<organism evidence="7 8">
    <name type="scientific">Novosphingobium soli</name>
    <dbReference type="NCBI Taxonomy" id="574956"/>
    <lineage>
        <taxon>Bacteria</taxon>
        <taxon>Pseudomonadati</taxon>
        <taxon>Pseudomonadota</taxon>
        <taxon>Alphaproteobacteria</taxon>
        <taxon>Sphingomonadales</taxon>
        <taxon>Sphingomonadaceae</taxon>
        <taxon>Novosphingobium</taxon>
    </lineage>
</organism>
<dbReference type="EMBL" id="JBHLWK010000017">
    <property type="protein sequence ID" value="MFC0205363.1"/>
    <property type="molecule type" value="Genomic_DNA"/>
</dbReference>
<evidence type="ECO:0000256" key="2">
    <source>
        <dbReference type="ARBA" id="ARBA00022475"/>
    </source>
</evidence>
<feature type="transmembrane region" description="Helical" evidence="6">
    <location>
        <begin position="102"/>
        <end position="126"/>
    </location>
</feature>
<sequence length="265" mass="28120">MIAVAKGCDPLDFHHFILSRRLFSQMIFRNWPAAVSSSGRMLYLCEDSTSKPSQIGGDDMGANLTSIITFAVAIALATASPGPTIAALIARALGRGSRGLPAFCLGLVIGDMIWFAAAVFGLSMIAQTAQPVFAVIKYAGAAYLLWLAYKMWNAPTTIASGEETLPRGEGLRLFGGGLFLALGNPKTMMFYVALAPSIIDLTRLGTADFVLFEAMLALIYAGVLGTYLALAARARRLVADSRMMRRVNRGSATVMAGAAALVATR</sequence>